<comment type="caution">
    <text evidence="2">The sequence shown here is derived from an EMBL/GenBank/DDBJ whole genome shotgun (WGS) entry which is preliminary data.</text>
</comment>
<feature type="region of interest" description="Disordered" evidence="1">
    <location>
        <begin position="133"/>
        <end position="160"/>
    </location>
</feature>
<gene>
    <name evidence="2" type="ORF">R1sor_019508</name>
</gene>
<keyword evidence="3" id="KW-1185">Reference proteome</keyword>
<dbReference type="AlphaFoldDB" id="A0ABD3IGW5"/>
<sequence length="210" mass="23931">MVRGRTIRLEAIHCSDLSASEVGPSTGVYSMVLLATRRPRCILGRLVYYIKNFKMDPEDDPENRLDFAELMVQSLRREVLAVRGHLEGDTPERYMETFVAIPLTWIFIHLGLVCRGGPLAKVVEKKKEETLQKVEKKKTENTEEKKADDPTLEKEKNASKVTSLPPVVSTMAIEKVPRWAAIAIPYNYNELRNAFSDYNEHKWAAGKLNI</sequence>
<evidence type="ECO:0000313" key="3">
    <source>
        <dbReference type="Proteomes" id="UP001633002"/>
    </source>
</evidence>
<feature type="compositionally biased region" description="Basic and acidic residues" evidence="1">
    <location>
        <begin position="133"/>
        <end position="158"/>
    </location>
</feature>
<evidence type="ECO:0000313" key="2">
    <source>
        <dbReference type="EMBL" id="KAL3701486.1"/>
    </source>
</evidence>
<accession>A0ABD3IGW5</accession>
<dbReference type="Proteomes" id="UP001633002">
    <property type="component" value="Unassembled WGS sequence"/>
</dbReference>
<reference evidence="2 3" key="1">
    <citation type="submission" date="2024-09" db="EMBL/GenBank/DDBJ databases">
        <title>Chromosome-scale assembly of Riccia sorocarpa.</title>
        <authorList>
            <person name="Paukszto L."/>
        </authorList>
    </citation>
    <scope>NUCLEOTIDE SEQUENCE [LARGE SCALE GENOMIC DNA]</scope>
    <source>
        <strain evidence="2">LP-2024</strain>
        <tissue evidence="2">Aerial parts of the thallus</tissue>
    </source>
</reference>
<organism evidence="2 3">
    <name type="scientific">Riccia sorocarpa</name>
    <dbReference type="NCBI Taxonomy" id="122646"/>
    <lineage>
        <taxon>Eukaryota</taxon>
        <taxon>Viridiplantae</taxon>
        <taxon>Streptophyta</taxon>
        <taxon>Embryophyta</taxon>
        <taxon>Marchantiophyta</taxon>
        <taxon>Marchantiopsida</taxon>
        <taxon>Marchantiidae</taxon>
        <taxon>Marchantiales</taxon>
        <taxon>Ricciaceae</taxon>
        <taxon>Riccia</taxon>
    </lineage>
</organism>
<evidence type="ECO:0000256" key="1">
    <source>
        <dbReference type="SAM" id="MobiDB-lite"/>
    </source>
</evidence>
<name>A0ABD3IGW5_9MARC</name>
<dbReference type="EMBL" id="JBJQOH010000001">
    <property type="protein sequence ID" value="KAL3701486.1"/>
    <property type="molecule type" value="Genomic_DNA"/>
</dbReference>
<proteinExistence type="predicted"/>
<protein>
    <submittedName>
        <fullName evidence="2">Uncharacterized protein</fullName>
    </submittedName>
</protein>